<keyword evidence="3" id="KW-0547">Nucleotide-binding</keyword>
<keyword evidence="7" id="KW-1185">Reference proteome</keyword>
<dbReference type="AlphaFoldDB" id="A0A147HAE5"/>
<dbReference type="GO" id="GO:0016887">
    <property type="term" value="F:ATP hydrolysis activity"/>
    <property type="evidence" value="ECO:0007669"/>
    <property type="project" value="InterPro"/>
</dbReference>
<keyword evidence="4 6" id="KW-0067">ATP-binding</keyword>
<organism evidence="6 7">
    <name type="scientific">Pseudacidovorax intermedius</name>
    <dbReference type="NCBI Taxonomy" id="433924"/>
    <lineage>
        <taxon>Bacteria</taxon>
        <taxon>Pseudomonadati</taxon>
        <taxon>Pseudomonadota</taxon>
        <taxon>Betaproteobacteria</taxon>
        <taxon>Burkholderiales</taxon>
        <taxon>Comamonadaceae</taxon>
        <taxon>Pseudacidovorax</taxon>
    </lineage>
</organism>
<dbReference type="RefSeq" id="WP_058640560.1">
    <property type="nucleotide sequence ID" value="NZ_LDSL01000024.1"/>
</dbReference>
<evidence type="ECO:0000256" key="2">
    <source>
        <dbReference type="ARBA" id="ARBA00022475"/>
    </source>
</evidence>
<dbReference type="Pfam" id="PF00005">
    <property type="entry name" value="ABC_tran"/>
    <property type="match status" value="1"/>
</dbReference>
<keyword evidence="1" id="KW-0813">Transport</keyword>
<dbReference type="FunFam" id="3.40.50.300:FF:000421">
    <property type="entry name" value="Branched-chain amino acid ABC transporter ATP-binding protein"/>
    <property type="match status" value="1"/>
</dbReference>
<dbReference type="GO" id="GO:0005886">
    <property type="term" value="C:plasma membrane"/>
    <property type="evidence" value="ECO:0007669"/>
    <property type="project" value="TreeGrafter"/>
</dbReference>
<dbReference type="InterPro" id="IPR032823">
    <property type="entry name" value="BCA_ABC_TP_C"/>
</dbReference>
<dbReference type="InterPro" id="IPR027417">
    <property type="entry name" value="P-loop_NTPase"/>
</dbReference>
<keyword evidence="2" id="KW-0472">Membrane</keyword>
<comment type="caution">
    <text evidence="6">The sequence shown here is derived from an EMBL/GenBank/DDBJ whole genome shotgun (WGS) entry which is preliminary data.</text>
</comment>
<evidence type="ECO:0000256" key="1">
    <source>
        <dbReference type="ARBA" id="ARBA00022448"/>
    </source>
</evidence>
<dbReference type="PANTHER" id="PTHR45772">
    <property type="entry name" value="CONSERVED COMPONENT OF ABC TRANSPORTER FOR NATURAL AMINO ACIDS-RELATED"/>
    <property type="match status" value="1"/>
</dbReference>
<dbReference type="EMBL" id="LDSL01000024">
    <property type="protein sequence ID" value="KTT26926.1"/>
    <property type="molecule type" value="Genomic_DNA"/>
</dbReference>
<dbReference type="InterPro" id="IPR051120">
    <property type="entry name" value="ABC_AA/LPS_Transport"/>
</dbReference>
<evidence type="ECO:0000313" key="7">
    <source>
        <dbReference type="Proteomes" id="UP000072741"/>
    </source>
</evidence>
<evidence type="ECO:0000259" key="5">
    <source>
        <dbReference type="PROSITE" id="PS50893"/>
    </source>
</evidence>
<dbReference type="PANTHER" id="PTHR45772:SF4">
    <property type="entry name" value="ABC TRANSPORTER ATP-BINDING PROTEIN"/>
    <property type="match status" value="1"/>
</dbReference>
<dbReference type="SMART" id="SM00382">
    <property type="entry name" value="AAA"/>
    <property type="match status" value="1"/>
</dbReference>
<dbReference type="OrthoDB" id="5291558at2"/>
<evidence type="ECO:0000313" key="6">
    <source>
        <dbReference type="EMBL" id="KTT26926.1"/>
    </source>
</evidence>
<dbReference type="Gene3D" id="3.40.50.300">
    <property type="entry name" value="P-loop containing nucleotide triphosphate hydrolases"/>
    <property type="match status" value="1"/>
</dbReference>
<accession>A0A147HAE5</accession>
<dbReference type="GO" id="GO:0005524">
    <property type="term" value="F:ATP binding"/>
    <property type="evidence" value="ECO:0007669"/>
    <property type="project" value="UniProtKB-KW"/>
</dbReference>
<name>A0A147HAE5_9BURK</name>
<dbReference type="InterPro" id="IPR003593">
    <property type="entry name" value="AAA+_ATPase"/>
</dbReference>
<dbReference type="SUPFAM" id="SSF52540">
    <property type="entry name" value="P-loop containing nucleoside triphosphate hydrolases"/>
    <property type="match status" value="1"/>
</dbReference>
<proteinExistence type="predicted"/>
<dbReference type="Proteomes" id="UP000072741">
    <property type="component" value="Unassembled WGS sequence"/>
</dbReference>
<dbReference type="PATRIC" id="fig|433924.3.peg.2351"/>
<reference evidence="6 7" key="1">
    <citation type="journal article" date="2016" name="Front. Microbiol.">
        <title>Genomic Resource of Rice Seed Associated Bacteria.</title>
        <authorList>
            <person name="Midha S."/>
            <person name="Bansal K."/>
            <person name="Sharma S."/>
            <person name="Kumar N."/>
            <person name="Patil P.P."/>
            <person name="Chaudhry V."/>
            <person name="Patil P.B."/>
        </authorList>
    </citation>
    <scope>NUCLEOTIDE SEQUENCE [LARGE SCALE GENOMIC DNA]</scope>
    <source>
        <strain evidence="6 7">NS331</strain>
    </source>
</reference>
<dbReference type="PROSITE" id="PS50893">
    <property type="entry name" value="ABC_TRANSPORTER_2"/>
    <property type="match status" value="1"/>
</dbReference>
<keyword evidence="2" id="KW-1003">Cell membrane</keyword>
<protein>
    <submittedName>
        <fullName evidence="6">Leucine/isoleucine/valine transporter ATP-binding subunit</fullName>
    </submittedName>
</protein>
<dbReference type="CDD" id="cd03219">
    <property type="entry name" value="ABC_Mj1267_LivG_branched"/>
    <property type="match status" value="1"/>
</dbReference>
<dbReference type="InterPro" id="IPR003439">
    <property type="entry name" value="ABC_transporter-like_ATP-bd"/>
</dbReference>
<sequence>MTQDFGDRHAAAVAPLLRIEGLSVRFGGIVALDGVGFDVAAGQVCGLIGPNGAGKSTLFNCLSRLYGWQAGRIEFAGRALDTLPRHRMAALGIGRTFQNLALFTSMTVRENVRVGTHTHQHAGFLRDALRLPGVRRLEEEAEARTEEFIALLDLGAVADRRVADLPFGTQKRVELARALAARPRLLLLDEPACGLNHEELEGLGDLILALRARLGLTVLLVEHHMGLVMRVSDKVVALNFGRKIAEGTPEAVRRHPEVIRAYLGDDGAAEPALEVRQHARAA</sequence>
<evidence type="ECO:0000256" key="3">
    <source>
        <dbReference type="ARBA" id="ARBA00022741"/>
    </source>
</evidence>
<gene>
    <name evidence="6" type="primary">livG</name>
    <name evidence="6" type="ORF">NS331_03145</name>
</gene>
<feature type="domain" description="ABC transporter" evidence="5">
    <location>
        <begin position="17"/>
        <end position="265"/>
    </location>
</feature>
<dbReference type="Pfam" id="PF12399">
    <property type="entry name" value="BCA_ABC_TP_C"/>
    <property type="match status" value="1"/>
</dbReference>
<evidence type="ECO:0000256" key="4">
    <source>
        <dbReference type="ARBA" id="ARBA00022840"/>
    </source>
</evidence>